<feature type="compositionally biased region" description="Pro residues" evidence="1">
    <location>
        <begin position="435"/>
        <end position="451"/>
    </location>
</feature>
<feature type="compositionally biased region" description="Basic residues" evidence="1">
    <location>
        <begin position="13"/>
        <end position="24"/>
    </location>
</feature>
<feature type="compositionally biased region" description="Pro residues" evidence="1">
    <location>
        <begin position="396"/>
        <end position="416"/>
    </location>
</feature>
<evidence type="ECO:0000313" key="2">
    <source>
        <dbReference type="EMBL" id="THU95465.1"/>
    </source>
</evidence>
<gene>
    <name evidence="2" type="ORF">K435DRAFT_128044</name>
</gene>
<feature type="region of interest" description="Disordered" evidence="1">
    <location>
        <begin position="315"/>
        <end position="453"/>
    </location>
</feature>
<name>A0A4V4HFM2_DENBC</name>
<accession>A0A4V4HFM2</accession>
<feature type="region of interest" description="Disordered" evidence="1">
    <location>
        <begin position="808"/>
        <end position="848"/>
    </location>
</feature>
<feature type="compositionally biased region" description="Basic and acidic residues" evidence="1">
    <location>
        <begin position="167"/>
        <end position="190"/>
    </location>
</feature>
<dbReference type="AlphaFoldDB" id="A0A4V4HFM2"/>
<feature type="compositionally biased region" description="Polar residues" evidence="1">
    <location>
        <begin position="345"/>
        <end position="355"/>
    </location>
</feature>
<evidence type="ECO:0000256" key="1">
    <source>
        <dbReference type="SAM" id="MobiDB-lite"/>
    </source>
</evidence>
<keyword evidence="3" id="KW-1185">Reference proteome</keyword>
<feature type="compositionally biased region" description="Acidic residues" evidence="1">
    <location>
        <begin position="827"/>
        <end position="837"/>
    </location>
</feature>
<feature type="compositionally biased region" description="Basic and acidic residues" evidence="1">
    <location>
        <begin position="575"/>
        <end position="622"/>
    </location>
</feature>
<sequence length="848" mass="94477">MRSLQPDPSKSPTPHRKSKSKSRPRREDDDGNAWDVMSDLSSICDCDHERKLTLALEDVKRLENELAQAKLRVQKLPTPGPVTSQPETTALLQTAHHELLRMKSAKEEVDRKLTTTTQALEKVLGQVQPLTTEVVRLKKDNDEMRKRLKELEGIKAKYLELATSTNESKDQSEERAAKAEEEKKEADTKVAEMKAKNTQLNEALIRAKEALGKSEAECKELREARVASNESQRENSGPGVDELQNQNDKLNAMLVLLKGQLSRATIMLREANGNLSRSSHLRTQAESQELKSANEKLEKEVTELKKKHQELCEALQVEKTDGQQENEAEKDEVVPPPAGDVVMGSTGQEEQANETSPASSSHSSDLSTSQPVPEPQSQPQTQPPSQTQTQSQPEPQAEPPIGPQPQPQPEPTPAPAPAVAEPQLQSSTDKGDGADPPPSSNLPLPTPPPETPEFSELQTLNSTLKTTVSNLQAVKSKLQTDVDALNEQLDTRSVLFRAQTNELIGLKAINAELKIKLDRVLGKTRAHSGTPAEDEVEGISAPGFGLLSVKDLRRKLKDAETEVDSLHSELRKLEKDKERWERQREKLEKDKERDVQKLREMKRSLDDLGGKYERAVRDKTGGGREPYSQYHTRHVGGRRMVDDDDDREERNSPYSSSSSTQVQAQARSSRHTSVELEEATKEIARLKDDLDYLQNQRDFISSRLKARDTEHAVFLQKDIVEHTNIHLLNRMVLQAKTDFASRRITRAQIVETCDTLSGQLLQIATRRLERLEGSDRVGFNGIMDLMDTASNASTSGPRWQGPIVNLGSASASGSVRRHDSIAGYGEDGGDSQEEDMTEPPPKRRKLPR</sequence>
<dbReference type="Proteomes" id="UP000297245">
    <property type="component" value="Unassembled WGS sequence"/>
</dbReference>
<organism evidence="2 3">
    <name type="scientific">Dendrothele bispora (strain CBS 962.96)</name>
    <dbReference type="NCBI Taxonomy" id="1314807"/>
    <lineage>
        <taxon>Eukaryota</taxon>
        <taxon>Fungi</taxon>
        <taxon>Dikarya</taxon>
        <taxon>Basidiomycota</taxon>
        <taxon>Agaricomycotina</taxon>
        <taxon>Agaricomycetes</taxon>
        <taxon>Agaricomycetidae</taxon>
        <taxon>Agaricales</taxon>
        <taxon>Agaricales incertae sedis</taxon>
        <taxon>Dendrothele</taxon>
    </lineage>
</organism>
<feature type="compositionally biased region" description="Low complexity" evidence="1">
    <location>
        <begin position="655"/>
        <end position="667"/>
    </location>
</feature>
<feature type="region of interest" description="Disordered" evidence="1">
    <location>
        <begin position="575"/>
        <end position="676"/>
    </location>
</feature>
<feature type="region of interest" description="Disordered" evidence="1">
    <location>
        <begin position="163"/>
        <end position="190"/>
    </location>
</feature>
<feature type="region of interest" description="Disordered" evidence="1">
    <location>
        <begin position="1"/>
        <end position="34"/>
    </location>
</feature>
<dbReference type="OrthoDB" id="3050931at2759"/>
<dbReference type="EMBL" id="ML179199">
    <property type="protein sequence ID" value="THU95465.1"/>
    <property type="molecule type" value="Genomic_DNA"/>
</dbReference>
<feature type="region of interest" description="Disordered" evidence="1">
    <location>
        <begin position="222"/>
        <end position="244"/>
    </location>
</feature>
<proteinExistence type="predicted"/>
<protein>
    <submittedName>
        <fullName evidence="2">Uncharacterized protein</fullName>
    </submittedName>
</protein>
<dbReference type="PANTHER" id="PTHR45615:SF80">
    <property type="entry name" value="GRIP DOMAIN-CONTAINING PROTEIN"/>
    <property type="match status" value="1"/>
</dbReference>
<dbReference type="PANTHER" id="PTHR45615">
    <property type="entry name" value="MYOSIN HEAVY CHAIN, NON-MUSCLE"/>
    <property type="match status" value="1"/>
</dbReference>
<reference evidence="2 3" key="1">
    <citation type="journal article" date="2019" name="Nat. Ecol. Evol.">
        <title>Megaphylogeny resolves global patterns of mushroom evolution.</title>
        <authorList>
            <person name="Varga T."/>
            <person name="Krizsan K."/>
            <person name="Foldi C."/>
            <person name="Dima B."/>
            <person name="Sanchez-Garcia M."/>
            <person name="Sanchez-Ramirez S."/>
            <person name="Szollosi G.J."/>
            <person name="Szarkandi J.G."/>
            <person name="Papp V."/>
            <person name="Albert L."/>
            <person name="Andreopoulos W."/>
            <person name="Angelini C."/>
            <person name="Antonin V."/>
            <person name="Barry K.W."/>
            <person name="Bougher N.L."/>
            <person name="Buchanan P."/>
            <person name="Buyck B."/>
            <person name="Bense V."/>
            <person name="Catcheside P."/>
            <person name="Chovatia M."/>
            <person name="Cooper J."/>
            <person name="Damon W."/>
            <person name="Desjardin D."/>
            <person name="Finy P."/>
            <person name="Geml J."/>
            <person name="Haridas S."/>
            <person name="Hughes K."/>
            <person name="Justo A."/>
            <person name="Karasinski D."/>
            <person name="Kautmanova I."/>
            <person name="Kiss B."/>
            <person name="Kocsube S."/>
            <person name="Kotiranta H."/>
            <person name="LaButti K.M."/>
            <person name="Lechner B.E."/>
            <person name="Liimatainen K."/>
            <person name="Lipzen A."/>
            <person name="Lukacs Z."/>
            <person name="Mihaltcheva S."/>
            <person name="Morgado L.N."/>
            <person name="Niskanen T."/>
            <person name="Noordeloos M.E."/>
            <person name="Ohm R.A."/>
            <person name="Ortiz-Santana B."/>
            <person name="Ovrebo C."/>
            <person name="Racz N."/>
            <person name="Riley R."/>
            <person name="Savchenko A."/>
            <person name="Shiryaev A."/>
            <person name="Soop K."/>
            <person name="Spirin V."/>
            <person name="Szebenyi C."/>
            <person name="Tomsovsky M."/>
            <person name="Tulloss R.E."/>
            <person name="Uehling J."/>
            <person name="Grigoriev I.V."/>
            <person name="Vagvolgyi C."/>
            <person name="Papp T."/>
            <person name="Martin F.M."/>
            <person name="Miettinen O."/>
            <person name="Hibbett D.S."/>
            <person name="Nagy L.G."/>
        </authorList>
    </citation>
    <scope>NUCLEOTIDE SEQUENCE [LARGE SCALE GENOMIC DNA]</scope>
    <source>
        <strain evidence="2 3">CBS 962.96</strain>
    </source>
</reference>
<feature type="compositionally biased region" description="Low complexity" evidence="1">
    <location>
        <begin position="356"/>
        <end position="395"/>
    </location>
</feature>
<evidence type="ECO:0000313" key="3">
    <source>
        <dbReference type="Proteomes" id="UP000297245"/>
    </source>
</evidence>